<comment type="caution">
    <text evidence="3">The sequence shown here is derived from an EMBL/GenBank/DDBJ whole genome shotgun (WGS) entry which is preliminary data.</text>
</comment>
<reference evidence="3" key="2">
    <citation type="submission" date="2023-05" db="EMBL/GenBank/DDBJ databases">
        <authorList>
            <person name="Schelkunov M.I."/>
        </authorList>
    </citation>
    <scope>NUCLEOTIDE SEQUENCE</scope>
    <source>
        <strain evidence="3">Hsosn_3</strain>
        <tissue evidence="3">Leaf</tissue>
    </source>
</reference>
<reference evidence="3" key="1">
    <citation type="submission" date="2023-02" db="EMBL/GenBank/DDBJ databases">
        <title>Genome of toxic invasive species Heracleum sosnowskyi carries increased number of genes despite the absence of recent whole-genome duplications.</title>
        <authorList>
            <person name="Schelkunov M."/>
            <person name="Shtratnikova V."/>
            <person name="Makarenko M."/>
            <person name="Klepikova A."/>
            <person name="Omelchenko D."/>
            <person name="Novikova G."/>
            <person name="Obukhova E."/>
            <person name="Bogdanov V."/>
            <person name="Penin A."/>
            <person name="Logacheva M."/>
        </authorList>
    </citation>
    <scope>NUCLEOTIDE SEQUENCE</scope>
    <source>
        <strain evidence="3">Hsosn_3</strain>
        <tissue evidence="3">Leaf</tissue>
    </source>
</reference>
<dbReference type="PANTHER" id="PTHR47295">
    <property type="entry name" value="EG45-LIKE DOMAIN CONTAINING PROTEIN 1-RELATED"/>
    <property type="match status" value="1"/>
</dbReference>
<keyword evidence="1" id="KW-0732">Signal</keyword>
<feature type="domain" description="Expansin-like EG45" evidence="2">
    <location>
        <begin position="26"/>
        <end position="126"/>
    </location>
</feature>
<evidence type="ECO:0000313" key="3">
    <source>
        <dbReference type="EMBL" id="KAK1362681.1"/>
    </source>
</evidence>
<protein>
    <recommendedName>
        <fullName evidence="2">Expansin-like EG45 domain-containing protein</fullName>
    </recommendedName>
</protein>
<dbReference type="Pfam" id="PF03330">
    <property type="entry name" value="DPBB_1"/>
    <property type="match status" value="1"/>
</dbReference>
<proteinExistence type="predicted"/>
<dbReference type="CDD" id="cd22269">
    <property type="entry name" value="DPBB_EG45-like"/>
    <property type="match status" value="1"/>
</dbReference>
<keyword evidence="4" id="KW-1185">Reference proteome</keyword>
<dbReference type="AlphaFoldDB" id="A0AAD8H9Z2"/>
<accession>A0AAD8H9Z2</accession>
<dbReference type="SMART" id="SM00837">
    <property type="entry name" value="DPBB_1"/>
    <property type="match status" value="1"/>
</dbReference>
<dbReference type="SUPFAM" id="SSF50685">
    <property type="entry name" value="Barwin-like endoglucanases"/>
    <property type="match status" value="1"/>
</dbReference>
<dbReference type="Proteomes" id="UP001237642">
    <property type="component" value="Unassembled WGS sequence"/>
</dbReference>
<dbReference type="Gene3D" id="2.40.40.10">
    <property type="entry name" value="RlpA-like domain"/>
    <property type="match status" value="1"/>
</dbReference>
<sequence length="126" mass="13291">MHTGMKIFITLAAICNLFSISSATIGSASFFEHHTSTACFGDASQGPDVVAVSPAVFNAKDVCGKQMGVTCVGGAKCKSTKKIMVKIVNVCPPDICPRDDDISLSKEAFTKIADINAEEVQVDVTF</sequence>
<dbReference type="EMBL" id="JAUIZM010000010">
    <property type="protein sequence ID" value="KAK1362681.1"/>
    <property type="molecule type" value="Genomic_DNA"/>
</dbReference>
<feature type="signal peptide" evidence="1">
    <location>
        <begin position="1"/>
        <end position="23"/>
    </location>
</feature>
<dbReference type="GO" id="GO:0009627">
    <property type="term" value="P:systemic acquired resistance"/>
    <property type="evidence" value="ECO:0007669"/>
    <property type="project" value="InterPro"/>
</dbReference>
<dbReference type="PROSITE" id="PS50842">
    <property type="entry name" value="EXPANSIN_EG45"/>
    <property type="match status" value="1"/>
</dbReference>
<name>A0AAD8H9Z2_9APIA</name>
<dbReference type="GO" id="GO:0048046">
    <property type="term" value="C:apoplast"/>
    <property type="evidence" value="ECO:0007669"/>
    <property type="project" value="InterPro"/>
</dbReference>
<feature type="chain" id="PRO_5042240032" description="Expansin-like EG45 domain-containing protein" evidence="1">
    <location>
        <begin position="24"/>
        <end position="126"/>
    </location>
</feature>
<dbReference type="InterPro" id="IPR007112">
    <property type="entry name" value="Expansin/allergen_DPBB_dom"/>
</dbReference>
<dbReference type="InterPro" id="IPR036908">
    <property type="entry name" value="RlpA-like_sf"/>
</dbReference>
<evidence type="ECO:0000259" key="2">
    <source>
        <dbReference type="PROSITE" id="PS50842"/>
    </source>
</evidence>
<organism evidence="3 4">
    <name type="scientific">Heracleum sosnowskyi</name>
    <dbReference type="NCBI Taxonomy" id="360622"/>
    <lineage>
        <taxon>Eukaryota</taxon>
        <taxon>Viridiplantae</taxon>
        <taxon>Streptophyta</taxon>
        <taxon>Embryophyta</taxon>
        <taxon>Tracheophyta</taxon>
        <taxon>Spermatophyta</taxon>
        <taxon>Magnoliopsida</taxon>
        <taxon>eudicotyledons</taxon>
        <taxon>Gunneridae</taxon>
        <taxon>Pentapetalae</taxon>
        <taxon>asterids</taxon>
        <taxon>campanulids</taxon>
        <taxon>Apiales</taxon>
        <taxon>Apiaceae</taxon>
        <taxon>Apioideae</taxon>
        <taxon>apioid superclade</taxon>
        <taxon>Tordylieae</taxon>
        <taxon>Tordyliinae</taxon>
        <taxon>Heracleum</taxon>
    </lineage>
</organism>
<dbReference type="InterPro" id="IPR044206">
    <property type="entry name" value="EGC1/2"/>
</dbReference>
<evidence type="ECO:0000313" key="4">
    <source>
        <dbReference type="Proteomes" id="UP001237642"/>
    </source>
</evidence>
<dbReference type="PANTHER" id="PTHR47295:SF5">
    <property type="entry name" value="EG45-LIKE DOMAIN CONTAINING PROTEIN 2"/>
    <property type="match status" value="1"/>
</dbReference>
<gene>
    <name evidence="3" type="ORF">POM88_047155</name>
</gene>
<dbReference type="InterPro" id="IPR009009">
    <property type="entry name" value="RlpA-like_DPBB"/>
</dbReference>
<evidence type="ECO:0000256" key="1">
    <source>
        <dbReference type="SAM" id="SignalP"/>
    </source>
</evidence>